<organism evidence="2 3">
    <name type="scientific">Sphingomonas limnosediminicola</name>
    <dbReference type="NCBI Taxonomy" id="940133"/>
    <lineage>
        <taxon>Bacteria</taxon>
        <taxon>Pseudomonadati</taxon>
        <taxon>Pseudomonadota</taxon>
        <taxon>Alphaproteobacteria</taxon>
        <taxon>Sphingomonadales</taxon>
        <taxon>Sphingomonadaceae</taxon>
        <taxon>Sphingomonas</taxon>
    </lineage>
</organism>
<proteinExistence type="predicted"/>
<keyword evidence="3" id="KW-1185">Reference proteome</keyword>
<keyword evidence="1" id="KW-1133">Transmembrane helix</keyword>
<feature type="transmembrane region" description="Helical" evidence="1">
    <location>
        <begin position="74"/>
        <end position="94"/>
    </location>
</feature>
<feature type="transmembrane region" description="Helical" evidence="1">
    <location>
        <begin position="23"/>
        <end position="44"/>
    </location>
</feature>
<accession>A0ABP7LF41</accession>
<name>A0ABP7LF41_9SPHN</name>
<comment type="caution">
    <text evidence="2">The sequence shown here is derived from an EMBL/GenBank/DDBJ whole genome shotgun (WGS) entry which is preliminary data.</text>
</comment>
<feature type="transmembrane region" description="Helical" evidence="1">
    <location>
        <begin position="115"/>
        <end position="135"/>
    </location>
</feature>
<dbReference type="RefSeq" id="WP_344699136.1">
    <property type="nucleotide sequence ID" value="NZ_BAABBM010000001.1"/>
</dbReference>
<keyword evidence="1" id="KW-0472">Membrane</keyword>
<evidence type="ECO:0000256" key="1">
    <source>
        <dbReference type="SAM" id="Phobius"/>
    </source>
</evidence>
<dbReference type="EMBL" id="BAABBM010000001">
    <property type="protein sequence ID" value="GAA3897725.1"/>
    <property type="molecule type" value="Genomic_DNA"/>
</dbReference>
<reference evidence="3" key="1">
    <citation type="journal article" date="2019" name="Int. J. Syst. Evol. Microbiol.">
        <title>The Global Catalogue of Microorganisms (GCM) 10K type strain sequencing project: providing services to taxonomists for standard genome sequencing and annotation.</title>
        <authorList>
            <consortium name="The Broad Institute Genomics Platform"/>
            <consortium name="The Broad Institute Genome Sequencing Center for Infectious Disease"/>
            <person name="Wu L."/>
            <person name="Ma J."/>
        </authorList>
    </citation>
    <scope>NUCLEOTIDE SEQUENCE [LARGE SCALE GENOMIC DNA]</scope>
    <source>
        <strain evidence="3">JCM 17543</strain>
    </source>
</reference>
<gene>
    <name evidence="2" type="ORF">GCM10022276_15850</name>
</gene>
<feature type="transmembrane region" description="Helical" evidence="1">
    <location>
        <begin position="51"/>
        <end position="68"/>
    </location>
</feature>
<evidence type="ECO:0000313" key="2">
    <source>
        <dbReference type="EMBL" id="GAA3897725.1"/>
    </source>
</evidence>
<protein>
    <submittedName>
        <fullName evidence="2">Uncharacterized protein</fullName>
    </submittedName>
</protein>
<keyword evidence="1" id="KW-0812">Transmembrane</keyword>
<feature type="transmembrane region" description="Helical" evidence="1">
    <location>
        <begin position="141"/>
        <end position="161"/>
    </location>
</feature>
<sequence>MAGVAIILLSAGAALLPVGKSISPDMIGGLLIAAGLIETIAGALRRGARPFAMAAGVVTALAGLLFVTNPDTHFFPTVVPIIGWLIARSVILGVGSREATGSVRRWTAFSAGMDLLLAILLVAGLSISTLVISIFGPTPELVASFAWVLAASFVVNGLMLLEVASCAEEAAAQG</sequence>
<dbReference type="Proteomes" id="UP001500827">
    <property type="component" value="Unassembled WGS sequence"/>
</dbReference>
<evidence type="ECO:0000313" key="3">
    <source>
        <dbReference type="Proteomes" id="UP001500827"/>
    </source>
</evidence>